<evidence type="ECO:0000313" key="3">
    <source>
        <dbReference type="Proteomes" id="UP000789901"/>
    </source>
</evidence>
<keyword evidence="3" id="KW-1185">Reference proteome</keyword>
<evidence type="ECO:0000313" key="2">
    <source>
        <dbReference type="EMBL" id="CAG8845082.1"/>
    </source>
</evidence>
<organism evidence="2 3">
    <name type="scientific">Gigaspora margarita</name>
    <dbReference type="NCBI Taxonomy" id="4874"/>
    <lineage>
        <taxon>Eukaryota</taxon>
        <taxon>Fungi</taxon>
        <taxon>Fungi incertae sedis</taxon>
        <taxon>Mucoromycota</taxon>
        <taxon>Glomeromycotina</taxon>
        <taxon>Glomeromycetes</taxon>
        <taxon>Diversisporales</taxon>
        <taxon>Gigasporaceae</taxon>
        <taxon>Gigaspora</taxon>
    </lineage>
</organism>
<dbReference type="Proteomes" id="UP000789901">
    <property type="component" value="Unassembled WGS sequence"/>
</dbReference>
<accession>A0ABN7X0H4</accession>
<sequence>ATNQRPKAKDLPCVFATFFEKYKDVGLLGCETKESQTIWHASSEKSKNRLQLYHTFFSKLVQIQIHLEEYSLCEIHYNQLIASDFLRQLLLNSSLPSASNQRGKRKISNEFTEEQAHTEHAVTNEIDVYNSLQTNKQTNEVAVQVSNKTHEIGVQISDSMLHTLETRINLLELQLNLKINEVEDLKKQLEYAYDYVIESWDH</sequence>
<reference evidence="2 3" key="1">
    <citation type="submission" date="2021-06" db="EMBL/GenBank/DDBJ databases">
        <authorList>
            <person name="Kallberg Y."/>
            <person name="Tangrot J."/>
            <person name="Rosling A."/>
        </authorList>
    </citation>
    <scope>NUCLEOTIDE SEQUENCE [LARGE SCALE GENOMIC DNA]</scope>
    <source>
        <strain evidence="2 3">120-4 pot B 10/14</strain>
    </source>
</reference>
<protein>
    <submittedName>
        <fullName evidence="2">5047_t:CDS:1</fullName>
    </submittedName>
</protein>
<evidence type="ECO:0000256" key="1">
    <source>
        <dbReference type="SAM" id="Coils"/>
    </source>
</evidence>
<proteinExistence type="predicted"/>
<comment type="caution">
    <text evidence="2">The sequence shown here is derived from an EMBL/GenBank/DDBJ whole genome shotgun (WGS) entry which is preliminary data.</text>
</comment>
<feature type="non-terminal residue" evidence="2">
    <location>
        <position position="1"/>
    </location>
</feature>
<dbReference type="EMBL" id="CAJVQB010078136">
    <property type="protein sequence ID" value="CAG8845082.1"/>
    <property type="molecule type" value="Genomic_DNA"/>
</dbReference>
<keyword evidence="1" id="KW-0175">Coiled coil</keyword>
<name>A0ABN7X0H4_GIGMA</name>
<feature type="coiled-coil region" evidence="1">
    <location>
        <begin position="161"/>
        <end position="188"/>
    </location>
</feature>
<feature type="non-terminal residue" evidence="2">
    <location>
        <position position="202"/>
    </location>
</feature>
<gene>
    <name evidence="2" type="ORF">GMARGA_LOCUS37447</name>
</gene>